<keyword evidence="14" id="KW-1185">Reference proteome</keyword>
<evidence type="ECO:0000256" key="4">
    <source>
        <dbReference type="ARBA" id="ARBA00022679"/>
    </source>
</evidence>
<keyword evidence="10" id="KW-1133">Transmembrane helix</keyword>
<evidence type="ECO:0000256" key="1">
    <source>
        <dbReference type="ARBA" id="ARBA00022645"/>
    </source>
</evidence>
<dbReference type="Gene3D" id="3.40.710.10">
    <property type="entry name" value="DD-peptidase/beta-lactamase superfamily"/>
    <property type="match status" value="1"/>
</dbReference>
<keyword evidence="10" id="KW-0812">Transmembrane</keyword>
<evidence type="ECO:0000256" key="8">
    <source>
        <dbReference type="ARBA" id="ARBA00049902"/>
    </source>
</evidence>
<dbReference type="InterPro" id="IPR001264">
    <property type="entry name" value="Glyco_trans_51"/>
</dbReference>
<evidence type="ECO:0000256" key="3">
    <source>
        <dbReference type="ARBA" id="ARBA00022676"/>
    </source>
</evidence>
<protein>
    <submittedName>
        <fullName evidence="13">Penicillin-binding protein 1A</fullName>
    </submittedName>
</protein>
<name>A0A1H3E2T0_9BACI</name>
<proteinExistence type="predicted"/>
<evidence type="ECO:0000313" key="14">
    <source>
        <dbReference type="Proteomes" id="UP000198647"/>
    </source>
</evidence>
<feature type="compositionally biased region" description="Low complexity" evidence="9">
    <location>
        <begin position="832"/>
        <end position="897"/>
    </location>
</feature>
<feature type="compositionally biased region" description="Low complexity" evidence="9">
    <location>
        <begin position="804"/>
        <end position="818"/>
    </location>
</feature>
<feature type="compositionally biased region" description="Low complexity" evidence="9">
    <location>
        <begin position="711"/>
        <end position="724"/>
    </location>
</feature>
<evidence type="ECO:0000256" key="10">
    <source>
        <dbReference type="SAM" id="Phobius"/>
    </source>
</evidence>
<feature type="compositionally biased region" description="Polar residues" evidence="9">
    <location>
        <begin position="946"/>
        <end position="963"/>
    </location>
</feature>
<comment type="catalytic activity">
    <reaction evidence="8">
        <text>[GlcNAc-(1-&gt;4)-Mur2Ac(oyl-L-Ala-gamma-D-Glu-L-Lys-D-Ala-D-Ala)](n)-di-trans,octa-cis-undecaprenyl diphosphate + beta-D-GlcNAc-(1-&gt;4)-Mur2Ac(oyl-L-Ala-gamma-D-Glu-L-Lys-D-Ala-D-Ala)-di-trans,octa-cis-undecaprenyl diphosphate = [GlcNAc-(1-&gt;4)-Mur2Ac(oyl-L-Ala-gamma-D-Glu-L-Lys-D-Ala-D-Ala)](n+1)-di-trans,octa-cis-undecaprenyl diphosphate + di-trans,octa-cis-undecaprenyl diphosphate + H(+)</text>
        <dbReference type="Rhea" id="RHEA:23708"/>
        <dbReference type="Rhea" id="RHEA-COMP:9602"/>
        <dbReference type="Rhea" id="RHEA-COMP:9603"/>
        <dbReference type="ChEBI" id="CHEBI:15378"/>
        <dbReference type="ChEBI" id="CHEBI:58405"/>
        <dbReference type="ChEBI" id="CHEBI:60033"/>
        <dbReference type="ChEBI" id="CHEBI:78435"/>
        <dbReference type="EC" id="2.4.99.28"/>
    </reaction>
</comment>
<feature type="compositionally biased region" description="Polar residues" evidence="9">
    <location>
        <begin position="1005"/>
        <end position="1017"/>
    </location>
</feature>
<organism evidence="13 14">
    <name type="scientific">Salimicrobium album</name>
    <dbReference type="NCBI Taxonomy" id="50717"/>
    <lineage>
        <taxon>Bacteria</taxon>
        <taxon>Bacillati</taxon>
        <taxon>Bacillota</taxon>
        <taxon>Bacilli</taxon>
        <taxon>Bacillales</taxon>
        <taxon>Bacillaceae</taxon>
        <taxon>Salimicrobium</taxon>
    </lineage>
</organism>
<feature type="domain" description="Penicillin-binding protein transpeptidase" evidence="11">
    <location>
        <begin position="352"/>
        <end position="616"/>
    </location>
</feature>
<dbReference type="PANTHER" id="PTHR32282:SF29">
    <property type="entry name" value="PENICILLIN-BINDING PROTEIN 1A"/>
    <property type="match status" value="1"/>
</dbReference>
<feature type="compositionally biased region" description="Low complexity" evidence="9">
    <location>
        <begin position="904"/>
        <end position="942"/>
    </location>
</feature>
<dbReference type="RefSeq" id="WP_093106275.1">
    <property type="nucleotide sequence ID" value="NZ_FNOS01000002.1"/>
</dbReference>
<dbReference type="InterPro" id="IPR023346">
    <property type="entry name" value="Lysozyme-like_dom_sf"/>
</dbReference>
<dbReference type="Pfam" id="PF00905">
    <property type="entry name" value="Transpeptidase"/>
    <property type="match status" value="1"/>
</dbReference>
<comment type="catalytic activity">
    <reaction evidence="7">
        <text>Preferential cleavage: (Ac)2-L-Lys-D-Ala-|-D-Ala. Also transpeptidation of peptidyl-alanyl moieties that are N-acyl substituents of D-alanine.</text>
        <dbReference type="EC" id="3.4.16.4"/>
    </reaction>
</comment>
<feature type="compositionally biased region" description="Acidic residues" evidence="9">
    <location>
        <begin position="819"/>
        <end position="831"/>
    </location>
</feature>
<dbReference type="SUPFAM" id="SSF49265">
    <property type="entry name" value="Fibronectin type III"/>
    <property type="match status" value="1"/>
</dbReference>
<evidence type="ECO:0000259" key="12">
    <source>
        <dbReference type="Pfam" id="PF00912"/>
    </source>
</evidence>
<evidence type="ECO:0000256" key="2">
    <source>
        <dbReference type="ARBA" id="ARBA00022670"/>
    </source>
</evidence>
<feature type="compositionally biased region" description="Low complexity" evidence="9">
    <location>
        <begin position="1080"/>
        <end position="1092"/>
    </location>
</feature>
<dbReference type="NCBIfam" id="TIGR02074">
    <property type="entry name" value="PBP_1a_fam"/>
    <property type="match status" value="1"/>
</dbReference>
<dbReference type="InterPro" id="IPR012338">
    <property type="entry name" value="Beta-lactam/transpept-like"/>
</dbReference>
<gene>
    <name evidence="13" type="ORF">SAMN04488081_1206</name>
</gene>
<feature type="compositionally biased region" description="Polar residues" evidence="9">
    <location>
        <begin position="1113"/>
        <end position="1135"/>
    </location>
</feature>
<dbReference type="InterPro" id="IPR050396">
    <property type="entry name" value="Glycosyltr_51/Transpeptidase"/>
</dbReference>
<evidence type="ECO:0000256" key="5">
    <source>
        <dbReference type="ARBA" id="ARBA00022801"/>
    </source>
</evidence>
<keyword evidence="6" id="KW-0511">Multifunctional enzyme</keyword>
<keyword evidence="1" id="KW-0121">Carboxypeptidase</keyword>
<keyword evidence="2" id="KW-0645">Protease</keyword>
<feature type="compositionally biased region" description="Polar residues" evidence="9">
    <location>
        <begin position="1096"/>
        <end position="1106"/>
    </location>
</feature>
<feature type="region of interest" description="Disordered" evidence="9">
    <location>
        <begin position="1"/>
        <end position="26"/>
    </location>
</feature>
<keyword evidence="4" id="KW-0808">Transferase</keyword>
<feature type="region of interest" description="Disordered" evidence="9">
    <location>
        <begin position="709"/>
        <end position="1185"/>
    </location>
</feature>
<reference evidence="13 14" key="1">
    <citation type="submission" date="2016-10" db="EMBL/GenBank/DDBJ databases">
        <authorList>
            <person name="Varghese N."/>
            <person name="Submissions S."/>
        </authorList>
    </citation>
    <scope>NUCLEOTIDE SEQUENCE [LARGE SCALE GENOMIC DNA]</scope>
    <source>
        <strain evidence="13 14">DSM 20748</strain>
    </source>
</reference>
<dbReference type="InterPro" id="IPR001460">
    <property type="entry name" value="PCN-bd_Tpept"/>
</dbReference>
<keyword evidence="3" id="KW-0328">Glycosyltransferase</keyword>
<comment type="caution">
    <text evidence="13">The sequence shown here is derived from an EMBL/GenBank/DDBJ whole genome shotgun (WGS) entry which is preliminary data.</text>
</comment>
<keyword evidence="10" id="KW-0472">Membrane</keyword>
<feature type="compositionally biased region" description="Low complexity" evidence="9">
    <location>
        <begin position="1136"/>
        <end position="1164"/>
    </location>
</feature>
<dbReference type="InterPro" id="IPR036116">
    <property type="entry name" value="FN3_sf"/>
</dbReference>
<dbReference type="Proteomes" id="UP000198647">
    <property type="component" value="Unassembled WGS sequence"/>
</dbReference>
<feature type="domain" description="Glycosyl transferase family 51" evidence="12">
    <location>
        <begin position="88"/>
        <end position="259"/>
    </location>
</feature>
<evidence type="ECO:0000259" key="11">
    <source>
        <dbReference type="Pfam" id="PF00905"/>
    </source>
</evidence>
<accession>A0A1H3E2T0</accession>
<evidence type="ECO:0000313" key="13">
    <source>
        <dbReference type="EMBL" id="SDX72598.1"/>
    </source>
</evidence>
<feature type="compositionally biased region" description="Low complexity" evidence="9">
    <location>
        <begin position="964"/>
        <end position="986"/>
    </location>
</feature>
<dbReference type="EMBL" id="FNOS01000002">
    <property type="protein sequence ID" value="SDX72598.1"/>
    <property type="molecule type" value="Genomic_DNA"/>
</dbReference>
<feature type="compositionally biased region" description="Basic and acidic residues" evidence="9">
    <location>
        <begin position="1174"/>
        <end position="1185"/>
    </location>
</feature>
<feature type="compositionally biased region" description="Low complexity" evidence="9">
    <location>
        <begin position="994"/>
        <end position="1004"/>
    </location>
</feature>
<dbReference type="PANTHER" id="PTHR32282">
    <property type="entry name" value="BINDING PROTEIN TRANSPEPTIDASE, PUTATIVE-RELATED"/>
    <property type="match status" value="1"/>
</dbReference>
<dbReference type="SUPFAM" id="SSF56601">
    <property type="entry name" value="beta-lactamase/transpeptidase-like"/>
    <property type="match status" value="1"/>
</dbReference>
<evidence type="ECO:0000256" key="9">
    <source>
        <dbReference type="SAM" id="MobiDB-lite"/>
    </source>
</evidence>
<dbReference type="SUPFAM" id="SSF53955">
    <property type="entry name" value="Lysozyme-like"/>
    <property type="match status" value="1"/>
</dbReference>
<feature type="compositionally biased region" description="Low complexity" evidence="9">
    <location>
        <begin position="1018"/>
        <end position="1044"/>
    </location>
</feature>
<feature type="compositionally biased region" description="Basic residues" evidence="9">
    <location>
        <begin position="9"/>
        <end position="26"/>
    </location>
</feature>
<evidence type="ECO:0000256" key="6">
    <source>
        <dbReference type="ARBA" id="ARBA00023268"/>
    </source>
</evidence>
<evidence type="ECO:0000256" key="7">
    <source>
        <dbReference type="ARBA" id="ARBA00034000"/>
    </source>
</evidence>
<feature type="compositionally biased region" description="Low complexity" evidence="9">
    <location>
        <begin position="1054"/>
        <end position="1067"/>
    </location>
</feature>
<sequence length="1185" mass="126703">MANNYNSRKERRQQLNRRKAKNKKSKFAGSSKIKKIIAIILIAGVIIGLGVTALFAYYASNAPELKASELQAPFSSKVYDMDDDFVLNIGGEERRTRVNYEDLPETYVNSVLATEDVRFFEHSGIDLRRILAAIWANITEGFGSEGASTITQQVIKQSLLTSDKTLERKVQEQYLALKLDREYEKERIFEMYVNKIYFGQGAYGVAEAAKTYFNKSDLSELTLAESALLAGLPQRPSGYDPYENPELAKDRMSTVLHLMVSHGKISEEEAEKARQTDISSMLAEQTEKTKKYQAFVDQVQKEVESKMEDVNIFKDGLKIYTTLDPEAQQLTQKAMNGEGPVSWPTDSLQSAVSVVDTQTGAIRAIGGGRNYVSGGLNFATDDPRQAGSTMKPIAAYGPVIEHEKWSTYHQLKDEETDFNGYSPSNFDDEYRGWMSIREALAQSINIPAVKALDAVGPSRASDFANKLGISFGEGPMELGDALGTQEVTPIQMSGAYAAFGNEGVYNEPYTVRKVETPDNGTVDLTPEPVSAMKDYTAYMVTSMLKTAVESGTGTAAKVPGLPMAGKTGTTNKEVDAWFNGYTTDYSISVWTGNQDRSSIENESGKDVPKQMFRHLMGELSEDKDTEDFKQPDSVVEVGVEEGSRPAKLPSSYTPSSEIVTELFHVDNQPSDVSAQYQQMDPVSGLSASYDKDSDSIDVTWSYPESADFYITATGGNSTSTGDTSYEISSPEPGKTYDISVTVLGDGSSSDSDSKNTSVQVPEQESEPAEESTEDEQSSEDEENSSEEENSEDEENSSEEENEDSGSTGNNEDNNTNEDSGNESDAGEENEDSGSGNEGTDNENNGSENGGSDSQNNDADSPNNESDSQNNDSGNSESDSQNNGSGNQNNESDGQNNEAPEEDSSSGAQNNNSESEGNGSDSQNNSSSEGNNSSSQNESGNSDSPEEGNSGTDSPSDNSSDEQYNGSSEEGNSDSGQESNQNSDSSGEGSGADAGNGSSDSAPASQEDSGNSEQDPAPSSSNNSGGSSEGESSDSGQESNQNSGSSGEGSGADAGNGSSSNSSEQSSETETPATGSDNEESNGSSGSYNSSSERNTESSPEQNSGSDAQEESSDPASGTGDSNERSSNADSETPDTSQENSESPDENSNPSESDSNSDNQTTTPSETEESSTQKNSDRREDNDSTD</sequence>
<feature type="compositionally biased region" description="Acidic residues" evidence="9">
    <location>
        <begin position="763"/>
        <end position="803"/>
    </location>
</feature>
<dbReference type="Gene3D" id="1.10.3810.10">
    <property type="entry name" value="Biosynthetic peptidoglycan transglycosylase-like"/>
    <property type="match status" value="1"/>
</dbReference>
<feature type="transmembrane region" description="Helical" evidence="10">
    <location>
        <begin position="36"/>
        <end position="59"/>
    </location>
</feature>
<keyword evidence="5" id="KW-0378">Hydrolase</keyword>
<dbReference type="Pfam" id="PF00912">
    <property type="entry name" value="Transgly"/>
    <property type="match status" value="1"/>
</dbReference>
<dbReference type="InterPro" id="IPR036950">
    <property type="entry name" value="PBP_transglycosylase"/>
</dbReference>